<evidence type="ECO:0000313" key="2">
    <source>
        <dbReference type="EMBL" id="AWL30280.1"/>
    </source>
</evidence>
<accession>A0A2S2FH95</accession>
<proteinExistence type="predicted"/>
<evidence type="ECO:0000256" key="1">
    <source>
        <dbReference type="SAM" id="SignalP"/>
    </source>
</evidence>
<dbReference type="Proteomes" id="UP000245977">
    <property type="component" value="Chromosome"/>
</dbReference>
<evidence type="ECO:0008006" key="4">
    <source>
        <dbReference type="Google" id="ProtNLM"/>
    </source>
</evidence>
<name>A0A2S2FH95_9GAMM</name>
<dbReference type="RefSeq" id="WP_065993851.1">
    <property type="nucleotide sequence ID" value="NZ_CP029397.2"/>
</dbReference>
<evidence type="ECO:0000313" key="3">
    <source>
        <dbReference type="Proteomes" id="UP000245977"/>
    </source>
</evidence>
<protein>
    <recommendedName>
        <fullName evidence="4">DUF4136 domain-containing protein</fullName>
    </recommendedName>
</protein>
<reference evidence="2" key="1">
    <citation type="submission" date="2019-08" db="EMBL/GenBank/DDBJ databases">
        <title>The complete genome of Acinetobacter defluvii strain WCHAD010030.</title>
        <authorList>
            <person name="Hu Y."/>
            <person name="Qin J."/>
            <person name="Feng Y."/>
            <person name="Zong Z."/>
        </authorList>
    </citation>
    <scope>NUCLEOTIDE SEQUENCE</scope>
    <source>
        <strain evidence="2">WCHA30</strain>
    </source>
</reference>
<organism evidence="2 3">
    <name type="scientific">Acinetobacter defluvii</name>
    <dbReference type="NCBI Taxonomy" id="1871111"/>
    <lineage>
        <taxon>Bacteria</taxon>
        <taxon>Pseudomonadati</taxon>
        <taxon>Pseudomonadota</taxon>
        <taxon>Gammaproteobacteria</taxon>
        <taxon>Moraxellales</taxon>
        <taxon>Moraxellaceae</taxon>
        <taxon>Acinetobacter</taxon>
    </lineage>
</organism>
<dbReference type="STRING" id="1871111.GCA_001704615_03153"/>
<dbReference type="PROSITE" id="PS51257">
    <property type="entry name" value="PROKAR_LIPOPROTEIN"/>
    <property type="match status" value="1"/>
</dbReference>
<dbReference type="EMBL" id="CP029397">
    <property type="protein sequence ID" value="AWL30280.1"/>
    <property type="molecule type" value="Genomic_DNA"/>
</dbReference>
<gene>
    <name evidence="2" type="ORF">DJ533_17800</name>
</gene>
<dbReference type="OrthoDB" id="6712352at2"/>
<dbReference type="AlphaFoldDB" id="A0A2S2FH95"/>
<keyword evidence="3" id="KW-1185">Reference proteome</keyword>
<keyword evidence="1" id="KW-0732">Signal</keyword>
<dbReference type="KEGG" id="adv:DJ533_17800"/>
<feature type="chain" id="PRO_5015676228" description="DUF4136 domain-containing protein" evidence="1">
    <location>
        <begin position="21"/>
        <end position="185"/>
    </location>
</feature>
<dbReference type="NCBIfam" id="NF047637">
    <property type="entry name" value="lipo_CC0125"/>
    <property type="match status" value="1"/>
</dbReference>
<sequence>MKKTLIGLTMVAILTMTGCASTPSKPRTFDQLGQFSTLPLNAHTFRIGFETRNMSYGTAEEITLLKAAQTTVQNGFQFFKVVDDPSNRTQQPPRKAVVYPTPNYYPYGYRRHGAFFDPFYDMPQVVTLDPTQVAYTIECYTDKKSAPNDAFDARLILQSLGQKYGVSPTGQVLQPQATDVSSNKQ</sequence>
<feature type="signal peptide" evidence="1">
    <location>
        <begin position="1"/>
        <end position="20"/>
    </location>
</feature>